<dbReference type="InParanoid" id="A0A4R5DCF5"/>
<feature type="domain" description="HTH gntR-type" evidence="5">
    <location>
        <begin position="11"/>
        <end position="66"/>
    </location>
</feature>
<proteinExistence type="predicted"/>
<dbReference type="Pfam" id="PF00392">
    <property type="entry name" value="GntR"/>
    <property type="match status" value="1"/>
</dbReference>
<evidence type="ECO:0000256" key="3">
    <source>
        <dbReference type="ARBA" id="ARBA00023125"/>
    </source>
</evidence>
<evidence type="ECO:0000256" key="1">
    <source>
        <dbReference type="ARBA" id="ARBA00022898"/>
    </source>
</evidence>
<keyword evidence="1" id="KW-0663">Pyridoxal phosphate</keyword>
<dbReference type="Proteomes" id="UP000294739">
    <property type="component" value="Unassembled WGS sequence"/>
</dbReference>
<evidence type="ECO:0000259" key="5">
    <source>
        <dbReference type="PROSITE" id="PS50949"/>
    </source>
</evidence>
<organism evidence="6 7">
    <name type="scientific">Jiangella asiatica</name>
    <dbReference type="NCBI Taxonomy" id="2530372"/>
    <lineage>
        <taxon>Bacteria</taxon>
        <taxon>Bacillati</taxon>
        <taxon>Actinomycetota</taxon>
        <taxon>Actinomycetes</taxon>
        <taxon>Jiangellales</taxon>
        <taxon>Jiangellaceae</taxon>
        <taxon>Jiangella</taxon>
    </lineage>
</organism>
<evidence type="ECO:0000313" key="6">
    <source>
        <dbReference type="EMBL" id="TDE11416.1"/>
    </source>
</evidence>
<keyword evidence="2" id="KW-0805">Transcription regulation</keyword>
<sequence length="66" mass="7477">MDLHVAVDGRDDLSARVYRALRDGLRDGRLRPGDRLPPTRELARTLRVSRNTVATAYERLVAEGFL</sequence>
<keyword evidence="3" id="KW-0238">DNA-binding</keyword>
<dbReference type="InterPro" id="IPR036388">
    <property type="entry name" value="WH-like_DNA-bd_sf"/>
</dbReference>
<dbReference type="InterPro" id="IPR036390">
    <property type="entry name" value="WH_DNA-bd_sf"/>
</dbReference>
<dbReference type="InterPro" id="IPR000524">
    <property type="entry name" value="Tscrpt_reg_HTH_GntR"/>
</dbReference>
<evidence type="ECO:0000256" key="4">
    <source>
        <dbReference type="ARBA" id="ARBA00023163"/>
    </source>
</evidence>
<evidence type="ECO:0000313" key="7">
    <source>
        <dbReference type="Proteomes" id="UP000294739"/>
    </source>
</evidence>
<keyword evidence="4" id="KW-0804">Transcription</keyword>
<protein>
    <submittedName>
        <fullName evidence="6">GntR family transcriptional regulator</fullName>
    </submittedName>
</protein>
<dbReference type="GO" id="GO:0003700">
    <property type="term" value="F:DNA-binding transcription factor activity"/>
    <property type="evidence" value="ECO:0007669"/>
    <property type="project" value="InterPro"/>
</dbReference>
<gene>
    <name evidence="6" type="ORF">E1269_09080</name>
</gene>
<name>A0A4R5DCF5_9ACTN</name>
<dbReference type="Gene3D" id="1.10.10.10">
    <property type="entry name" value="Winged helix-like DNA-binding domain superfamily/Winged helix DNA-binding domain"/>
    <property type="match status" value="1"/>
</dbReference>
<keyword evidence="7" id="KW-1185">Reference proteome</keyword>
<dbReference type="RefSeq" id="WP_131893598.1">
    <property type="nucleotide sequence ID" value="NZ_SMKZ01000010.1"/>
</dbReference>
<dbReference type="EMBL" id="SMKZ01000010">
    <property type="protein sequence ID" value="TDE11416.1"/>
    <property type="molecule type" value="Genomic_DNA"/>
</dbReference>
<dbReference type="SUPFAM" id="SSF46785">
    <property type="entry name" value="Winged helix' DNA-binding domain"/>
    <property type="match status" value="1"/>
</dbReference>
<dbReference type="SMART" id="SM00345">
    <property type="entry name" value="HTH_GNTR"/>
    <property type="match status" value="1"/>
</dbReference>
<reference evidence="6 7" key="1">
    <citation type="submission" date="2019-03" db="EMBL/GenBank/DDBJ databases">
        <title>Draft genome sequences of novel Actinobacteria.</title>
        <authorList>
            <person name="Sahin N."/>
            <person name="Ay H."/>
            <person name="Saygin H."/>
        </authorList>
    </citation>
    <scope>NUCLEOTIDE SEQUENCE [LARGE SCALE GENOMIC DNA]</scope>
    <source>
        <strain evidence="6 7">5K138</strain>
    </source>
</reference>
<accession>A0A4R5DCF5</accession>
<dbReference type="CDD" id="cd07377">
    <property type="entry name" value="WHTH_GntR"/>
    <property type="match status" value="1"/>
</dbReference>
<evidence type="ECO:0000256" key="2">
    <source>
        <dbReference type="ARBA" id="ARBA00023015"/>
    </source>
</evidence>
<dbReference type="InterPro" id="IPR051446">
    <property type="entry name" value="HTH_trans_reg/aminotransferase"/>
</dbReference>
<dbReference type="PANTHER" id="PTHR46577:SF1">
    <property type="entry name" value="HTH-TYPE TRANSCRIPTIONAL REGULATORY PROTEIN GABR"/>
    <property type="match status" value="1"/>
</dbReference>
<comment type="caution">
    <text evidence="6">The sequence shown here is derived from an EMBL/GenBank/DDBJ whole genome shotgun (WGS) entry which is preliminary data.</text>
</comment>
<dbReference type="PROSITE" id="PS50949">
    <property type="entry name" value="HTH_GNTR"/>
    <property type="match status" value="1"/>
</dbReference>
<dbReference type="GO" id="GO:0003677">
    <property type="term" value="F:DNA binding"/>
    <property type="evidence" value="ECO:0007669"/>
    <property type="project" value="UniProtKB-KW"/>
</dbReference>
<feature type="non-terminal residue" evidence="6">
    <location>
        <position position="66"/>
    </location>
</feature>
<dbReference type="PRINTS" id="PR00035">
    <property type="entry name" value="HTHGNTR"/>
</dbReference>
<dbReference type="AlphaFoldDB" id="A0A4R5DCF5"/>
<dbReference type="PANTHER" id="PTHR46577">
    <property type="entry name" value="HTH-TYPE TRANSCRIPTIONAL REGULATORY PROTEIN GABR"/>
    <property type="match status" value="1"/>
</dbReference>